<dbReference type="Pfam" id="PF02887">
    <property type="entry name" value="PK_C"/>
    <property type="match status" value="1"/>
</dbReference>
<evidence type="ECO:0000313" key="5">
    <source>
        <dbReference type="Proteomes" id="UP000236751"/>
    </source>
</evidence>
<evidence type="ECO:0000313" key="4">
    <source>
        <dbReference type="Proteomes" id="UP000002718"/>
    </source>
</evidence>
<keyword evidence="2" id="KW-0808">Transferase</keyword>
<keyword evidence="2" id="KW-0418">Kinase</keyword>
<accession>Q2Y8W2</accession>
<dbReference type="HOGENOM" id="CLU_2207243_0_0_4"/>
<dbReference type="AlphaFoldDB" id="Q2Y8W2"/>
<sequence>MGARAVVVFVQSVAAALEVARFRPQLPIVAITGSAMLYRSLALAHAIAPLLCAECNATAEPRNLITKAGAWLQVQGLARPGDEVVLLTGSQTTDGKLDTLQIVQLPA</sequence>
<dbReference type="Proteomes" id="UP000236751">
    <property type="component" value="Unassembled WGS sequence"/>
</dbReference>
<dbReference type="EMBL" id="CP000103">
    <property type="protein sequence ID" value="ABB74809.1"/>
    <property type="molecule type" value="Genomic_DNA"/>
</dbReference>
<keyword evidence="2" id="KW-0670">Pyruvate</keyword>
<protein>
    <submittedName>
        <fullName evidence="2">Pyruvate kinase</fullName>
    </submittedName>
</protein>
<evidence type="ECO:0000259" key="1">
    <source>
        <dbReference type="Pfam" id="PF02887"/>
    </source>
</evidence>
<dbReference type="Gene3D" id="3.40.1380.20">
    <property type="entry name" value="Pyruvate kinase, C-terminal domain"/>
    <property type="match status" value="1"/>
</dbReference>
<reference evidence="2 4" key="3">
    <citation type="journal article" date="2008" name="Appl. Environ. Microbiol.">
        <title>Complete genome sequence of Nitrosospira multiformis, an ammonia-oxidizing bacterium from the soil environment.</title>
        <authorList>
            <person name="Norton J.M."/>
            <person name="Klotz M.G."/>
            <person name="Stein L.Y."/>
            <person name="Arp D.J."/>
            <person name="Bottomley P.J."/>
            <person name="Chain P.S."/>
            <person name="Hauser L.J."/>
            <person name="Land M.L."/>
            <person name="Larimer F.W."/>
            <person name="Shin M.W."/>
            <person name="Starkenburg S.R."/>
        </authorList>
    </citation>
    <scope>NUCLEOTIDE SEQUENCE [LARGE SCALE GENOMIC DNA]</scope>
    <source>
        <strain evidence="2">ATCC 25196</strain>
        <strain evidence="4">ATCC 25196 / NCIMB 11849 / C 71</strain>
    </source>
</reference>
<reference evidence="4" key="1">
    <citation type="submission" date="2005-08" db="EMBL/GenBank/DDBJ databases">
        <title>Complete sequence of chromosome 1 of Nitrosospira multiformis ATCC 25196.</title>
        <authorList>
            <person name="Copeland A."/>
            <person name="Lucas S."/>
            <person name="Lapidus A."/>
            <person name="Barry K."/>
            <person name="Detter J.C."/>
            <person name="Glavina T."/>
            <person name="Hammon N."/>
            <person name="Israni S."/>
            <person name="Pitluck S."/>
            <person name="Chain P."/>
            <person name="Malfatti S."/>
            <person name="Shin M."/>
            <person name="Vergez L."/>
            <person name="Schmutz J."/>
            <person name="Larimer F."/>
            <person name="Land M."/>
            <person name="Hauser L."/>
            <person name="Kyrpides N."/>
            <person name="Lykidis A."/>
            <person name="Richardson P."/>
        </authorList>
    </citation>
    <scope>NUCLEOTIDE SEQUENCE [LARGE SCALE GENOMIC DNA]</scope>
    <source>
        <strain evidence="4">ATCC 25196 / NCIMB 11849 / C 71</strain>
    </source>
</reference>
<dbReference type="RefSeq" id="WP_011380840.1">
    <property type="nucleotide sequence ID" value="NC_007614.1"/>
</dbReference>
<gene>
    <name evidence="2" type="ordered locus">Nmul_A1506</name>
    <name evidence="3" type="ORF">SAMN05216403_12416</name>
</gene>
<feature type="domain" description="Pyruvate kinase C-terminal" evidence="1">
    <location>
        <begin position="2"/>
        <end position="103"/>
    </location>
</feature>
<dbReference type="InterPro" id="IPR015795">
    <property type="entry name" value="Pyrv_Knase_C"/>
</dbReference>
<dbReference type="InterPro" id="IPR036918">
    <property type="entry name" value="Pyrv_Knase_C_sf"/>
</dbReference>
<proteinExistence type="predicted"/>
<reference evidence="2" key="2">
    <citation type="submission" date="2005-08" db="EMBL/GenBank/DDBJ databases">
        <title>Complete sequence of Chromosome 1 of Nitrosospira multiformis ATCC 25196.</title>
        <authorList>
            <consortium name="US DOE Joint Genome Institute"/>
            <person name="Copeland A."/>
            <person name="Lucas S."/>
            <person name="Lapidus A."/>
            <person name="Barry K."/>
            <person name="Detter J.C."/>
            <person name="Glavina T."/>
            <person name="Hammon N."/>
            <person name="Israni S."/>
            <person name="Pitluck S."/>
            <person name="Chain P."/>
            <person name="Malfatti S."/>
            <person name="Shin M."/>
            <person name="Vergez L."/>
            <person name="Schmutz J."/>
            <person name="Larimer F."/>
            <person name="Land M."/>
            <person name="Hauser L."/>
            <person name="Kyrpides N."/>
            <person name="Lykidis A."/>
            <person name="Richardson P."/>
        </authorList>
    </citation>
    <scope>NUCLEOTIDE SEQUENCE</scope>
    <source>
        <strain evidence="2">ATCC 25196</strain>
    </source>
</reference>
<evidence type="ECO:0000313" key="3">
    <source>
        <dbReference type="EMBL" id="SEG03625.1"/>
    </source>
</evidence>
<dbReference type="Proteomes" id="UP000002718">
    <property type="component" value="Chromosome"/>
</dbReference>
<dbReference type="SUPFAM" id="SSF52935">
    <property type="entry name" value="PK C-terminal domain-like"/>
    <property type="match status" value="1"/>
</dbReference>
<dbReference type="eggNOG" id="COG0469">
    <property type="taxonomic scope" value="Bacteria"/>
</dbReference>
<keyword evidence="4" id="KW-1185">Reference proteome</keyword>
<evidence type="ECO:0000313" key="2">
    <source>
        <dbReference type="EMBL" id="ABB74809.1"/>
    </source>
</evidence>
<dbReference type="STRING" id="323848.Nmul_A1506"/>
<organism evidence="2 4">
    <name type="scientific">Nitrosospira multiformis (strain ATCC 25196 / NCIMB 11849 / C 71)</name>
    <dbReference type="NCBI Taxonomy" id="323848"/>
    <lineage>
        <taxon>Bacteria</taxon>
        <taxon>Pseudomonadati</taxon>
        <taxon>Pseudomonadota</taxon>
        <taxon>Betaproteobacteria</taxon>
        <taxon>Nitrosomonadales</taxon>
        <taxon>Nitrosomonadaceae</taxon>
        <taxon>Nitrosospira</taxon>
    </lineage>
</organism>
<dbReference type="EMBL" id="FNVK01000024">
    <property type="protein sequence ID" value="SEG03625.1"/>
    <property type="molecule type" value="Genomic_DNA"/>
</dbReference>
<dbReference type="KEGG" id="nmu:Nmul_A1506"/>
<reference evidence="3 5" key="4">
    <citation type="submission" date="2016-10" db="EMBL/GenBank/DDBJ databases">
        <authorList>
            <person name="de Groot N.N."/>
        </authorList>
    </citation>
    <scope>NUCLEOTIDE SEQUENCE [LARGE SCALE GENOMIC DNA]</scope>
    <source>
        <strain evidence="3 5">Nl13</strain>
    </source>
</reference>
<dbReference type="GO" id="GO:0016301">
    <property type="term" value="F:kinase activity"/>
    <property type="evidence" value="ECO:0007669"/>
    <property type="project" value="UniProtKB-KW"/>
</dbReference>
<name>Q2Y8W2_NITMU</name>